<dbReference type="PANTHER" id="PTHR43083">
    <property type="entry name" value="MANNAN POLYMERASE II"/>
    <property type="match status" value="1"/>
</dbReference>
<protein>
    <recommendedName>
        <fullName evidence="11">Mannan polymerase II complex ANP1 subunit</fullName>
    </recommendedName>
</protein>
<feature type="transmembrane region" description="Helical" evidence="8">
    <location>
        <begin position="21"/>
        <end position="45"/>
    </location>
</feature>
<dbReference type="EMBL" id="JAVHNS010000015">
    <property type="protein sequence ID" value="KAK6334256.1"/>
    <property type="molecule type" value="Genomic_DNA"/>
</dbReference>
<dbReference type="GO" id="GO:0000032">
    <property type="term" value="P:cell wall mannoprotein biosynthetic process"/>
    <property type="evidence" value="ECO:0007669"/>
    <property type="project" value="TreeGrafter"/>
</dbReference>
<gene>
    <name evidence="9" type="ORF">TWF730_003471</name>
</gene>
<proteinExistence type="inferred from homology"/>
<evidence type="ECO:0000313" key="10">
    <source>
        <dbReference type="Proteomes" id="UP001373714"/>
    </source>
</evidence>
<dbReference type="GO" id="GO:0006487">
    <property type="term" value="P:protein N-linked glycosylation"/>
    <property type="evidence" value="ECO:0007669"/>
    <property type="project" value="TreeGrafter"/>
</dbReference>
<dbReference type="PANTHER" id="PTHR43083:SF4">
    <property type="entry name" value="N-GLYCOSYL-TRANSFERASE (AFU_ORTHOLOGUE AFUA_4G06870)"/>
    <property type="match status" value="1"/>
</dbReference>
<dbReference type="InterPro" id="IPR052086">
    <property type="entry name" value="Mannan_Polymerase_Subunit"/>
</dbReference>
<dbReference type="SUPFAM" id="SSF53448">
    <property type="entry name" value="Nucleotide-diphospho-sugar transferases"/>
    <property type="match status" value="1"/>
</dbReference>
<evidence type="ECO:0008006" key="11">
    <source>
        <dbReference type="Google" id="ProtNLM"/>
    </source>
</evidence>
<dbReference type="InterPro" id="IPR029044">
    <property type="entry name" value="Nucleotide-diphossugar_trans"/>
</dbReference>
<keyword evidence="2 8" id="KW-0812">Transmembrane</keyword>
<evidence type="ECO:0000256" key="6">
    <source>
        <dbReference type="ARBA" id="ARBA00023136"/>
    </source>
</evidence>
<evidence type="ECO:0000256" key="5">
    <source>
        <dbReference type="ARBA" id="ARBA00023034"/>
    </source>
</evidence>
<keyword evidence="6 8" id="KW-0472">Membrane</keyword>
<keyword evidence="10" id="KW-1185">Reference proteome</keyword>
<dbReference type="Proteomes" id="UP001373714">
    <property type="component" value="Unassembled WGS sequence"/>
</dbReference>
<name>A0AAV9U4H1_9PEZI</name>
<evidence type="ECO:0000256" key="3">
    <source>
        <dbReference type="ARBA" id="ARBA00022968"/>
    </source>
</evidence>
<keyword evidence="4 8" id="KW-1133">Transmembrane helix</keyword>
<evidence type="ECO:0000256" key="4">
    <source>
        <dbReference type="ARBA" id="ARBA00022989"/>
    </source>
</evidence>
<dbReference type="GO" id="GO:0000136">
    <property type="term" value="C:mannan polymerase complex"/>
    <property type="evidence" value="ECO:0007669"/>
    <property type="project" value="TreeGrafter"/>
</dbReference>
<evidence type="ECO:0000256" key="8">
    <source>
        <dbReference type="SAM" id="Phobius"/>
    </source>
</evidence>
<dbReference type="GO" id="GO:0000009">
    <property type="term" value="F:alpha-1,6-mannosyltransferase activity"/>
    <property type="evidence" value="ECO:0007669"/>
    <property type="project" value="TreeGrafter"/>
</dbReference>
<dbReference type="FunFam" id="3.90.550.10:FF:000017">
    <property type="entry name" value="Mannan polymerase II complex ANP1 subunit"/>
    <property type="match status" value="1"/>
</dbReference>
<evidence type="ECO:0000313" key="9">
    <source>
        <dbReference type="EMBL" id="KAK6334256.1"/>
    </source>
</evidence>
<comment type="similarity">
    <text evidence="7">Belongs to the ANP1/MMN9/VAN1 family.</text>
</comment>
<dbReference type="Pfam" id="PF03452">
    <property type="entry name" value="Anp1"/>
    <property type="match status" value="1"/>
</dbReference>
<comment type="caution">
    <text evidence="9">The sequence shown here is derived from an EMBL/GenBank/DDBJ whole genome shotgun (WGS) entry which is preliminary data.</text>
</comment>
<dbReference type="Gene3D" id="3.90.550.10">
    <property type="entry name" value="Spore Coat Polysaccharide Biosynthesis Protein SpsA, Chain A"/>
    <property type="match status" value="1"/>
</dbReference>
<sequence length="413" mass="46956">MEKINLKPLAQLAQHVPPPRALVHIFARTRFLVVAVIVTIIVFTWSRVSSSASSLEWACYGPGLSPLEISPSEFAAWHQHRNTPILANKHDPIDVNSKSIGSYNLNRITTGKDALRNKERVLLLTPLRDAALFLPQYFEIISRISYPHDLIDLGFLVSDSTDDTLAILAMELDTLQSNSDPKIPFHSAVIIEKDFGTQFSQSIEDRHSFKAQGPRRMGMGKARNFLLYSTLRPEHSWVMWRDVDITESPENIIQDFIAHDKDIIVPNVWFHRLDEQGEDIEGRFDYNSWIESKEGRALRKTLPVDTVLAEGYKEFNTSRTYLALMGDWRKDKDVEVELDGIGGVTILVKADVHRAGINFPSYAFENQAETEGFARMAKRAGYQVIGLPNYVVWHIDTAEKEKIKQHAVYNQSP</sequence>
<dbReference type="AlphaFoldDB" id="A0AAV9U4H1"/>
<organism evidence="9 10">
    <name type="scientific">Orbilia blumenaviensis</name>
    <dbReference type="NCBI Taxonomy" id="1796055"/>
    <lineage>
        <taxon>Eukaryota</taxon>
        <taxon>Fungi</taxon>
        <taxon>Dikarya</taxon>
        <taxon>Ascomycota</taxon>
        <taxon>Pezizomycotina</taxon>
        <taxon>Orbiliomycetes</taxon>
        <taxon>Orbiliales</taxon>
        <taxon>Orbiliaceae</taxon>
        <taxon>Orbilia</taxon>
    </lineage>
</organism>
<keyword evidence="3" id="KW-0735">Signal-anchor</keyword>
<keyword evidence="5" id="KW-0333">Golgi apparatus</keyword>
<reference evidence="9 10" key="1">
    <citation type="submission" date="2019-10" db="EMBL/GenBank/DDBJ databases">
        <authorList>
            <person name="Palmer J.M."/>
        </authorList>
    </citation>
    <scope>NUCLEOTIDE SEQUENCE [LARGE SCALE GENOMIC DNA]</scope>
    <source>
        <strain evidence="9 10">TWF730</strain>
    </source>
</reference>
<evidence type="ECO:0000256" key="1">
    <source>
        <dbReference type="ARBA" id="ARBA00004323"/>
    </source>
</evidence>
<evidence type="ECO:0000256" key="7">
    <source>
        <dbReference type="ARBA" id="ARBA00037964"/>
    </source>
</evidence>
<comment type="subcellular location">
    <subcellularLocation>
        <location evidence="1">Golgi apparatus membrane</location>
        <topology evidence="1">Single-pass type II membrane protein</topology>
    </subcellularLocation>
</comment>
<evidence type="ECO:0000256" key="2">
    <source>
        <dbReference type="ARBA" id="ARBA00022692"/>
    </source>
</evidence>
<accession>A0AAV9U4H1</accession>